<reference evidence="11 12" key="1">
    <citation type="submission" date="2016-09" db="EMBL/GenBank/DDBJ databases">
        <title>Alteromonas lipolytica, a new species isolated from sea water.</title>
        <authorList>
            <person name="Wu Y.-H."/>
            <person name="Cheng H."/>
            <person name="Xu X.-W."/>
        </authorList>
    </citation>
    <scope>NUCLEOTIDE SEQUENCE [LARGE SCALE GENOMIC DNA]</scope>
    <source>
        <strain evidence="11 12">JW12</strain>
    </source>
</reference>
<organism evidence="11 12">
    <name type="scientific">Alteromonas lipolytica</name>
    <dbReference type="NCBI Taxonomy" id="1856405"/>
    <lineage>
        <taxon>Bacteria</taxon>
        <taxon>Pseudomonadati</taxon>
        <taxon>Pseudomonadota</taxon>
        <taxon>Gammaproteobacteria</taxon>
        <taxon>Alteromonadales</taxon>
        <taxon>Alteromonadaceae</taxon>
        <taxon>Alteromonas/Salinimonas group</taxon>
        <taxon>Alteromonas</taxon>
    </lineage>
</organism>
<dbReference type="InterPro" id="IPR006070">
    <property type="entry name" value="Sua5-like_dom"/>
</dbReference>
<keyword evidence="12" id="KW-1185">Reference proteome</keyword>
<comment type="function">
    <text evidence="9">Required for the formation of a threonylcarbamoyl group on adenosine at position 37 (t(6)A37) in tRNAs that read codons beginning with adenine. Catalyzes the conversion of L-threonine, HCO(3)(-)/CO(2) and ATP to give threonylcarbamoyl-AMP (TC-AMP) as the acyladenylate intermediate, with the release of diphosphate.</text>
</comment>
<dbReference type="GO" id="GO:0061710">
    <property type="term" value="F:L-threonylcarbamoyladenylate synthase"/>
    <property type="evidence" value="ECO:0007669"/>
    <property type="project" value="UniProtKB-EC"/>
</dbReference>
<dbReference type="InterPro" id="IPR023535">
    <property type="entry name" value="TC-AMP_synthase"/>
</dbReference>
<comment type="catalytic activity">
    <reaction evidence="8 9">
        <text>L-threonine + hydrogencarbonate + ATP = L-threonylcarbamoyladenylate + diphosphate + H2O</text>
        <dbReference type="Rhea" id="RHEA:36407"/>
        <dbReference type="ChEBI" id="CHEBI:15377"/>
        <dbReference type="ChEBI" id="CHEBI:17544"/>
        <dbReference type="ChEBI" id="CHEBI:30616"/>
        <dbReference type="ChEBI" id="CHEBI:33019"/>
        <dbReference type="ChEBI" id="CHEBI:57926"/>
        <dbReference type="ChEBI" id="CHEBI:73682"/>
        <dbReference type="EC" id="2.7.7.87"/>
    </reaction>
</comment>
<comment type="subcellular location">
    <subcellularLocation>
        <location evidence="1 9">Cytoplasm</location>
    </subcellularLocation>
</comment>
<dbReference type="FunFam" id="3.90.870.10:FF:000004">
    <property type="entry name" value="Threonylcarbamoyl-AMP synthase"/>
    <property type="match status" value="1"/>
</dbReference>
<keyword evidence="2 9" id="KW-0963">Cytoplasm</keyword>
<dbReference type="GO" id="GO:0005737">
    <property type="term" value="C:cytoplasm"/>
    <property type="evidence" value="ECO:0007669"/>
    <property type="project" value="UniProtKB-SubCell"/>
</dbReference>
<evidence type="ECO:0000256" key="5">
    <source>
        <dbReference type="ARBA" id="ARBA00022695"/>
    </source>
</evidence>
<gene>
    <name evidence="9" type="primary">tsaC</name>
    <name evidence="11" type="ORF">BFC17_00810</name>
</gene>
<dbReference type="PANTHER" id="PTHR17490">
    <property type="entry name" value="SUA5"/>
    <property type="match status" value="1"/>
</dbReference>
<evidence type="ECO:0000256" key="1">
    <source>
        <dbReference type="ARBA" id="ARBA00004496"/>
    </source>
</evidence>
<comment type="caution">
    <text evidence="11">The sequence shown here is derived from an EMBL/GenBank/DDBJ whole genome shotgun (WGS) entry which is preliminary data.</text>
</comment>
<evidence type="ECO:0000313" key="12">
    <source>
        <dbReference type="Proteomes" id="UP000176037"/>
    </source>
</evidence>
<dbReference type="Gene3D" id="3.90.870.10">
    <property type="entry name" value="DHBP synthase"/>
    <property type="match status" value="1"/>
</dbReference>
<dbReference type="GO" id="GO:0000049">
    <property type="term" value="F:tRNA binding"/>
    <property type="evidence" value="ECO:0007669"/>
    <property type="project" value="TreeGrafter"/>
</dbReference>
<dbReference type="PROSITE" id="PS51163">
    <property type="entry name" value="YRDC"/>
    <property type="match status" value="1"/>
</dbReference>
<evidence type="ECO:0000313" key="11">
    <source>
        <dbReference type="EMBL" id="OFI32849.1"/>
    </source>
</evidence>
<dbReference type="Proteomes" id="UP000176037">
    <property type="component" value="Unassembled WGS sequence"/>
</dbReference>
<dbReference type="InterPro" id="IPR050156">
    <property type="entry name" value="TC-AMP_synthase_SUA5"/>
</dbReference>
<evidence type="ECO:0000256" key="7">
    <source>
        <dbReference type="ARBA" id="ARBA00022840"/>
    </source>
</evidence>
<keyword evidence="5 9" id="KW-0548">Nucleotidyltransferase</keyword>
<dbReference type="Pfam" id="PF01300">
    <property type="entry name" value="Sua5_yciO_yrdC"/>
    <property type="match status" value="1"/>
</dbReference>
<dbReference type="SUPFAM" id="SSF55821">
    <property type="entry name" value="YrdC/RibB"/>
    <property type="match status" value="1"/>
</dbReference>
<evidence type="ECO:0000256" key="2">
    <source>
        <dbReference type="ARBA" id="ARBA00022490"/>
    </source>
</evidence>
<name>A0A1E8FAB0_9ALTE</name>
<keyword evidence="7 9" id="KW-0067">ATP-binding</keyword>
<dbReference type="EMBL" id="MJIC01000015">
    <property type="protein sequence ID" value="OFI32849.1"/>
    <property type="molecule type" value="Genomic_DNA"/>
</dbReference>
<evidence type="ECO:0000256" key="8">
    <source>
        <dbReference type="ARBA" id="ARBA00048366"/>
    </source>
</evidence>
<dbReference type="STRING" id="1856405.BFC17_00810"/>
<evidence type="ECO:0000259" key="10">
    <source>
        <dbReference type="PROSITE" id="PS51163"/>
    </source>
</evidence>
<dbReference type="EC" id="2.7.7.87" evidence="9"/>
<evidence type="ECO:0000256" key="6">
    <source>
        <dbReference type="ARBA" id="ARBA00022741"/>
    </source>
</evidence>
<accession>A0A1E8FAB0</accession>
<dbReference type="AlphaFoldDB" id="A0A1E8FAB0"/>
<protein>
    <recommendedName>
        <fullName evidence="9">Threonylcarbamoyl-AMP synthase</fullName>
        <shortName evidence="9">TC-AMP synthase</shortName>
        <ecNumber evidence="9">2.7.7.87</ecNumber>
    </recommendedName>
    <alternativeName>
        <fullName evidence="9">L-threonylcarbamoyladenylate synthase</fullName>
    </alternativeName>
    <alternativeName>
        <fullName evidence="9">t(6)A37 threonylcarbamoyladenosine biosynthesis protein TsaC</fullName>
    </alternativeName>
    <alternativeName>
        <fullName evidence="9">tRNA threonylcarbamoyladenosine biosynthesis protein TsaC</fullName>
    </alternativeName>
</protein>
<dbReference type="GO" id="GO:0005524">
    <property type="term" value="F:ATP binding"/>
    <property type="evidence" value="ECO:0007669"/>
    <property type="project" value="UniProtKB-UniRule"/>
</dbReference>
<dbReference type="InterPro" id="IPR017945">
    <property type="entry name" value="DHBP_synth_RibB-like_a/b_dom"/>
</dbReference>
<feature type="domain" description="YrdC-like" evidence="10">
    <location>
        <begin position="5"/>
        <end position="187"/>
    </location>
</feature>
<evidence type="ECO:0000256" key="3">
    <source>
        <dbReference type="ARBA" id="ARBA00022679"/>
    </source>
</evidence>
<evidence type="ECO:0000256" key="4">
    <source>
        <dbReference type="ARBA" id="ARBA00022694"/>
    </source>
</evidence>
<keyword evidence="4 9" id="KW-0819">tRNA processing</keyword>
<comment type="similarity">
    <text evidence="9">Belongs to the SUA5 family. TsaC subfamily.</text>
</comment>
<keyword evidence="3 9" id="KW-0808">Transferase</keyword>
<dbReference type="GO" id="GO:0002949">
    <property type="term" value="P:tRNA threonylcarbamoyladenosine modification"/>
    <property type="evidence" value="ECO:0007669"/>
    <property type="project" value="UniProtKB-UniRule"/>
</dbReference>
<dbReference type="HAMAP" id="MF_01852">
    <property type="entry name" value="TsaC"/>
    <property type="match status" value="1"/>
</dbReference>
<dbReference type="GO" id="GO:0006450">
    <property type="term" value="P:regulation of translational fidelity"/>
    <property type="evidence" value="ECO:0007669"/>
    <property type="project" value="TreeGrafter"/>
</dbReference>
<keyword evidence="6 9" id="KW-0547">Nucleotide-binding</keyword>
<sequence length="187" mass="19970">MSVESVHQDADIAAFESGKLLVYPTEAVMGIGCDPDNEEAVLALLALKQRPVEKGLILLAANYSQLLPYVDDNAIPQDKRFSIFSCWPGPVTWLLPKSATAAKWLTGEHDAIAVRVTAHAGARALCDKLGRPIVSTSANLTGQEPARTPEQARQYFADSVHYVDGVVGGASQPSTIKDALTGATIRN</sequence>
<dbReference type="OrthoDB" id="9814580at2"/>
<proteinExistence type="inferred from homology"/>
<evidence type="ECO:0000256" key="9">
    <source>
        <dbReference type="HAMAP-Rule" id="MF_01852"/>
    </source>
</evidence>
<dbReference type="GO" id="GO:0003725">
    <property type="term" value="F:double-stranded RNA binding"/>
    <property type="evidence" value="ECO:0007669"/>
    <property type="project" value="InterPro"/>
</dbReference>
<dbReference type="RefSeq" id="WP_070177225.1">
    <property type="nucleotide sequence ID" value="NZ_BMJR01000002.1"/>
</dbReference>
<dbReference type="PANTHER" id="PTHR17490:SF18">
    <property type="entry name" value="THREONYLCARBAMOYL-AMP SYNTHASE"/>
    <property type="match status" value="1"/>
</dbReference>